<dbReference type="InterPro" id="IPR049468">
    <property type="entry name" value="Restrct_endonuc-II-like_dom"/>
</dbReference>
<reference evidence="2 3" key="1">
    <citation type="submission" date="2021-03" db="EMBL/GenBank/DDBJ databases">
        <title>Whole genome sequence of Metabacillus bambusae BG109.</title>
        <authorList>
            <person name="Jeong J.W."/>
        </authorList>
    </citation>
    <scope>NUCLEOTIDE SEQUENCE [LARGE SCALE GENOMIC DNA]</scope>
    <source>
        <strain evidence="2 3">BG109</strain>
    </source>
</reference>
<dbReference type="Proteomes" id="UP000663981">
    <property type="component" value="Unassembled WGS sequence"/>
</dbReference>
<organism evidence="2 3">
    <name type="scientific">Metabacillus bambusae</name>
    <dbReference type="NCBI Taxonomy" id="2795218"/>
    <lineage>
        <taxon>Bacteria</taxon>
        <taxon>Bacillati</taxon>
        <taxon>Bacillota</taxon>
        <taxon>Bacilli</taxon>
        <taxon>Bacillales</taxon>
        <taxon>Bacillaceae</taxon>
        <taxon>Metabacillus</taxon>
    </lineage>
</organism>
<gene>
    <name evidence="2" type="ORF">I7822_05635</name>
</gene>
<evidence type="ECO:0000313" key="2">
    <source>
        <dbReference type="EMBL" id="MBO1511160.1"/>
    </source>
</evidence>
<evidence type="ECO:0000259" key="1">
    <source>
        <dbReference type="Pfam" id="PF18741"/>
    </source>
</evidence>
<protein>
    <recommendedName>
        <fullName evidence="1">Restriction endonuclease type II-like domain-containing protein</fullName>
    </recommendedName>
</protein>
<dbReference type="SUPFAM" id="SSF52980">
    <property type="entry name" value="Restriction endonuclease-like"/>
    <property type="match status" value="1"/>
</dbReference>
<feature type="domain" description="Restriction endonuclease type II-like" evidence="1">
    <location>
        <begin position="4"/>
        <end position="48"/>
    </location>
</feature>
<accession>A0ABS3MZ29</accession>
<comment type="caution">
    <text evidence="2">The sequence shown here is derived from an EMBL/GenBank/DDBJ whole genome shotgun (WGS) entry which is preliminary data.</text>
</comment>
<sequence length="48" mass="5688">MLHPNHPEKYILGIECDGAMYHSLPSAKERDVYRQKFLETNGWKITRI</sequence>
<dbReference type="RefSeq" id="WP_207976315.1">
    <property type="nucleotide sequence ID" value="NZ_JAGDEL010000003.1"/>
</dbReference>
<dbReference type="Gene3D" id="3.40.960.10">
    <property type="entry name" value="VSR Endonuclease"/>
    <property type="match status" value="1"/>
</dbReference>
<name>A0ABS3MZ29_9BACI</name>
<proteinExistence type="predicted"/>
<evidence type="ECO:0000313" key="3">
    <source>
        <dbReference type="Proteomes" id="UP000663981"/>
    </source>
</evidence>
<dbReference type="Pfam" id="PF18741">
    <property type="entry name" value="MTES_1575"/>
    <property type="match status" value="1"/>
</dbReference>
<keyword evidence="3" id="KW-1185">Reference proteome</keyword>
<dbReference type="EMBL" id="JAGDEL010000003">
    <property type="protein sequence ID" value="MBO1511160.1"/>
    <property type="molecule type" value="Genomic_DNA"/>
</dbReference>
<dbReference type="InterPro" id="IPR011335">
    <property type="entry name" value="Restrct_endonuc-II-like"/>
</dbReference>